<dbReference type="KEGG" id="rlg:Rleg_7052"/>
<name>C6B7K5_RHILS</name>
<accession>C6B7K5</accession>
<keyword evidence="1" id="KW-0614">Plasmid</keyword>
<proteinExistence type="predicted"/>
<reference evidence="1 2" key="1">
    <citation type="journal article" date="2010" name="Stand. Genomic Sci.">
        <title>Complete genome sequence of Rhizobium leguminosarum bv. trifolii strain WSM1325, an effective microsymbiont of annual Mediterranean clovers.</title>
        <authorList>
            <person name="Reeve W."/>
            <person name="O'Hara G."/>
            <person name="Chain P."/>
            <person name="Ardley J."/>
            <person name="Brau L."/>
            <person name="Nandesena K."/>
            <person name="Tiwari R."/>
            <person name="Copeland A."/>
            <person name="Nolan M."/>
            <person name="Han C."/>
            <person name="Brettin T."/>
            <person name="Land M."/>
            <person name="Ovchinikova G."/>
            <person name="Ivanova N."/>
            <person name="Mavromatis K."/>
            <person name="Markowitz V."/>
            <person name="Kyrpides N."/>
            <person name="Melino V."/>
            <person name="Denton M."/>
            <person name="Yates R."/>
            <person name="Howieson J."/>
        </authorList>
    </citation>
    <scope>NUCLEOTIDE SEQUENCE [LARGE SCALE GENOMIC DNA]</scope>
    <source>
        <strain evidence="1 2">WSM1325</strain>
        <plasmid evidence="2">Plasmid pR132502</plasmid>
    </source>
</reference>
<dbReference type="AlphaFoldDB" id="C6B7K5"/>
<evidence type="ECO:0000313" key="1">
    <source>
        <dbReference type="EMBL" id="ACS60063.1"/>
    </source>
</evidence>
<dbReference type="Proteomes" id="UP000002256">
    <property type="component" value="Plasmid pR132502"/>
</dbReference>
<geneLocation type="plasmid" evidence="1 2">
    <name>pR132502</name>
</geneLocation>
<protein>
    <submittedName>
        <fullName evidence="1">Uncharacterized protein</fullName>
    </submittedName>
</protein>
<evidence type="ECO:0000313" key="2">
    <source>
        <dbReference type="Proteomes" id="UP000002256"/>
    </source>
</evidence>
<dbReference type="EMBL" id="CP001624">
    <property type="protein sequence ID" value="ACS60063.1"/>
    <property type="molecule type" value="Genomic_DNA"/>
</dbReference>
<organism evidence="1 2">
    <name type="scientific">Rhizobium leguminosarum bv. trifolii (strain WSM1325)</name>
    <dbReference type="NCBI Taxonomy" id="395491"/>
    <lineage>
        <taxon>Bacteria</taxon>
        <taxon>Pseudomonadati</taxon>
        <taxon>Pseudomonadota</taxon>
        <taxon>Alphaproteobacteria</taxon>
        <taxon>Hyphomicrobiales</taxon>
        <taxon>Rhizobiaceae</taxon>
        <taxon>Rhizobium/Agrobacterium group</taxon>
        <taxon>Rhizobium</taxon>
    </lineage>
</organism>
<dbReference type="HOGENOM" id="CLU_2261551_0_0_5"/>
<gene>
    <name evidence="1" type="ordered locus">Rleg_7052</name>
</gene>
<sequence>MPNETILAAAEGLPKLSRRTLLGAVTAIIPAAATPAKMKAFDWDAFFAEATPAQLASFHAKALTEAMAKLHPGLSWRHVIDHKVQFVLVVGDERPAVSPRQEV</sequence>